<accession>A0A0L0GFK3</accession>
<name>A0A0L0GFK3_9EUKA</name>
<gene>
    <name evidence="1" type="ORF">SARC_00117</name>
</gene>
<dbReference type="EMBL" id="KQ241598">
    <property type="protein sequence ID" value="KNC87860.1"/>
    <property type="molecule type" value="Genomic_DNA"/>
</dbReference>
<dbReference type="AlphaFoldDB" id="A0A0L0GFK3"/>
<dbReference type="Proteomes" id="UP000054560">
    <property type="component" value="Unassembled WGS sequence"/>
</dbReference>
<sequence>MVATTTTPEPFHIKTFTRERLSGVEAIAACKSHHYVFVRGGRADGPGAVDWGVLSDVFTMHSGISQRKFVLVVVSPDIVSSHASLAQSVHAADAPLARFHVLLVGYTQGTLDALCRDEGAHIEDLVSLSSAEVV</sequence>
<evidence type="ECO:0000313" key="1">
    <source>
        <dbReference type="EMBL" id="KNC87860.1"/>
    </source>
</evidence>
<dbReference type="GeneID" id="25900621"/>
<organism evidence="1 2">
    <name type="scientific">Sphaeroforma arctica JP610</name>
    <dbReference type="NCBI Taxonomy" id="667725"/>
    <lineage>
        <taxon>Eukaryota</taxon>
        <taxon>Ichthyosporea</taxon>
        <taxon>Ichthyophonida</taxon>
        <taxon>Sphaeroforma</taxon>
    </lineage>
</organism>
<proteinExistence type="predicted"/>
<keyword evidence="2" id="KW-1185">Reference proteome</keyword>
<reference evidence="1 2" key="1">
    <citation type="submission" date="2011-02" db="EMBL/GenBank/DDBJ databases">
        <title>The Genome Sequence of Sphaeroforma arctica JP610.</title>
        <authorList>
            <consortium name="The Broad Institute Genome Sequencing Platform"/>
            <person name="Russ C."/>
            <person name="Cuomo C."/>
            <person name="Young S.K."/>
            <person name="Zeng Q."/>
            <person name="Gargeya S."/>
            <person name="Alvarado L."/>
            <person name="Berlin A."/>
            <person name="Chapman S.B."/>
            <person name="Chen Z."/>
            <person name="Freedman E."/>
            <person name="Gellesch M."/>
            <person name="Goldberg J."/>
            <person name="Griggs A."/>
            <person name="Gujja S."/>
            <person name="Heilman E."/>
            <person name="Heiman D."/>
            <person name="Howarth C."/>
            <person name="Mehta T."/>
            <person name="Neiman D."/>
            <person name="Pearson M."/>
            <person name="Roberts A."/>
            <person name="Saif S."/>
            <person name="Shea T."/>
            <person name="Shenoy N."/>
            <person name="Sisk P."/>
            <person name="Stolte C."/>
            <person name="Sykes S."/>
            <person name="White J."/>
            <person name="Yandava C."/>
            <person name="Burger G."/>
            <person name="Gray M.W."/>
            <person name="Holland P.W.H."/>
            <person name="King N."/>
            <person name="Lang F.B.F."/>
            <person name="Roger A.J."/>
            <person name="Ruiz-Trillo I."/>
            <person name="Haas B."/>
            <person name="Nusbaum C."/>
            <person name="Birren B."/>
        </authorList>
    </citation>
    <scope>NUCLEOTIDE SEQUENCE [LARGE SCALE GENOMIC DNA]</scope>
    <source>
        <strain evidence="1 2">JP610</strain>
    </source>
</reference>
<dbReference type="RefSeq" id="XP_014161762.1">
    <property type="nucleotide sequence ID" value="XM_014306287.1"/>
</dbReference>
<evidence type="ECO:0000313" key="2">
    <source>
        <dbReference type="Proteomes" id="UP000054560"/>
    </source>
</evidence>
<protein>
    <submittedName>
        <fullName evidence="1">Uncharacterized protein</fullName>
    </submittedName>
</protein>